<dbReference type="HAMAP" id="MF_00013">
    <property type="entry name" value="LipB"/>
    <property type="match status" value="1"/>
</dbReference>
<dbReference type="GO" id="GO:0033819">
    <property type="term" value="F:lipoyl(octanoyl) transferase activity"/>
    <property type="evidence" value="ECO:0007669"/>
    <property type="project" value="UniProtKB-EC"/>
</dbReference>
<dbReference type="InterPro" id="IPR020605">
    <property type="entry name" value="Octanoyltransferase_CS"/>
</dbReference>
<organism evidence="7">
    <name type="scientific">hydrothermal vent metagenome</name>
    <dbReference type="NCBI Taxonomy" id="652676"/>
    <lineage>
        <taxon>unclassified sequences</taxon>
        <taxon>metagenomes</taxon>
        <taxon>ecological metagenomes</taxon>
    </lineage>
</organism>
<dbReference type="InterPro" id="IPR045864">
    <property type="entry name" value="aa-tRNA-synth_II/BPL/LPL"/>
</dbReference>
<sequence length="193" mass="21013">MWRKMQQQTNQRTAETVDQLWLLEHHPVFTLGQAAKLEHLLDPGGIPVIQVDRGGQVTYHGPGQLMAYLLLDLHRAKQGVKALVRHMEQAIIDLLDSYGILAGSKAGAPGVYVGDKKIAALGLRVRKGCSYHGLSLNVDMDLEPFSRINPCGCPGLETTQLADLGGPTDLDKIGSNLAHCLGQQLNSTIMFHS</sequence>
<dbReference type="UniPathway" id="UPA00538">
    <property type="reaction ID" value="UER00592"/>
</dbReference>
<keyword evidence="5 7" id="KW-0012">Acyltransferase</keyword>
<evidence type="ECO:0000256" key="2">
    <source>
        <dbReference type="ARBA" id="ARBA00012334"/>
    </source>
</evidence>
<evidence type="ECO:0000256" key="3">
    <source>
        <dbReference type="ARBA" id="ARBA00022490"/>
    </source>
</evidence>
<dbReference type="PANTHER" id="PTHR10993">
    <property type="entry name" value="OCTANOYLTRANSFERASE"/>
    <property type="match status" value="1"/>
</dbReference>
<keyword evidence="3" id="KW-0963">Cytoplasm</keyword>
<feature type="domain" description="BPL/LPL catalytic" evidence="6">
    <location>
        <begin position="14"/>
        <end position="189"/>
    </location>
</feature>
<evidence type="ECO:0000259" key="6">
    <source>
        <dbReference type="PROSITE" id="PS51733"/>
    </source>
</evidence>
<dbReference type="GO" id="GO:0009249">
    <property type="term" value="P:protein lipoylation"/>
    <property type="evidence" value="ECO:0007669"/>
    <property type="project" value="InterPro"/>
</dbReference>
<dbReference type="FunFam" id="3.30.930.10:FF:000020">
    <property type="entry name" value="Octanoyltransferase"/>
    <property type="match status" value="1"/>
</dbReference>
<dbReference type="AlphaFoldDB" id="A0A3B1BJ78"/>
<dbReference type="InterPro" id="IPR000544">
    <property type="entry name" value="Octanoyltransferase"/>
</dbReference>
<evidence type="ECO:0000256" key="1">
    <source>
        <dbReference type="ARBA" id="ARBA00004821"/>
    </source>
</evidence>
<evidence type="ECO:0000313" key="7">
    <source>
        <dbReference type="EMBL" id="VAX11488.1"/>
    </source>
</evidence>
<dbReference type="NCBIfam" id="NF010922">
    <property type="entry name" value="PRK14342.1"/>
    <property type="match status" value="1"/>
</dbReference>
<dbReference type="EMBL" id="UOFX01000085">
    <property type="protein sequence ID" value="VAX11488.1"/>
    <property type="molecule type" value="Genomic_DNA"/>
</dbReference>
<keyword evidence="4 7" id="KW-0808">Transferase</keyword>
<reference evidence="7" key="1">
    <citation type="submission" date="2018-06" db="EMBL/GenBank/DDBJ databases">
        <authorList>
            <person name="Zhirakovskaya E."/>
        </authorList>
    </citation>
    <scope>NUCLEOTIDE SEQUENCE</scope>
</reference>
<dbReference type="EC" id="2.3.1.181" evidence="2"/>
<dbReference type="Gene3D" id="3.30.930.10">
    <property type="entry name" value="Bira Bifunctional Protein, Domain 2"/>
    <property type="match status" value="1"/>
</dbReference>
<evidence type="ECO:0000256" key="5">
    <source>
        <dbReference type="ARBA" id="ARBA00023315"/>
    </source>
</evidence>
<name>A0A3B1BJ78_9ZZZZ</name>
<dbReference type="InterPro" id="IPR004143">
    <property type="entry name" value="BPL_LPL_catalytic"/>
</dbReference>
<dbReference type="CDD" id="cd16444">
    <property type="entry name" value="LipB"/>
    <property type="match status" value="1"/>
</dbReference>
<evidence type="ECO:0000256" key="4">
    <source>
        <dbReference type="ARBA" id="ARBA00022679"/>
    </source>
</evidence>
<dbReference type="PROSITE" id="PS51733">
    <property type="entry name" value="BPL_LPL_CATALYTIC"/>
    <property type="match status" value="1"/>
</dbReference>
<accession>A0A3B1BJ78</accession>
<proteinExistence type="inferred from homology"/>
<dbReference type="Pfam" id="PF21948">
    <property type="entry name" value="LplA-B_cat"/>
    <property type="match status" value="1"/>
</dbReference>
<comment type="pathway">
    <text evidence="1">Protein modification; protein lipoylation via endogenous pathway; protein N(6)-(lipoyl)lysine from octanoyl-[acyl-carrier-protein]: step 1/2.</text>
</comment>
<dbReference type="PIRSF" id="PIRSF016262">
    <property type="entry name" value="LPLase"/>
    <property type="match status" value="1"/>
</dbReference>
<gene>
    <name evidence="7" type="ORF">MNBD_GAMMA26-2545</name>
</gene>
<dbReference type="PANTHER" id="PTHR10993:SF7">
    <property type="entry name" value="LIPOYLTRANSFERASE 2, MITOCHONDRIAL-RELATED"/>
    <property type="match status" value="1"/>
</dbReference>
<dbReference type="PROSITE" id="PS01313">
    <property type="entry name" value="LIPB"/>
    <property type="match status" value="1"/>
</dbReference>
<dbReference type="NCBIfam" id="TIGR00214">
    <property type="entry name" value="lipB"/>
    <property type="match status" value="1"/>
</dbReference>
<dbReference type="SUPFAM" id="SSF55681">
    <property type="entry name" value="Class II aaRS and biotin synthetases"/>
    <property type="match status" value="1"/>
</dbReference>
<protein>
    <recommendedName>
        <fullName evidence="2">lipoyl(octanoyl) transferase</fullName>
        <ecNumber evidence="2">2.3.1.181</ecNumber>
    </recommendedName>
</protein>